<feature type="region of interest" description="Disordered" evidence="1">
    <location>
        <begin position="224"/>
        <end position="264"/>
    </location>
</feature>
<gene>
    <name evidence="2" type="ORF">P7K49_028754</name>
</gene>
<dbReference type="Proteomes" id="UP001266305">
    <property type="component" value="Unassembled WGS sequence"/>
</dbReference>
<protein>
    <submittedName>
        <fullName evidence="2">Uncharacterized protein</fullName>
    </submittedName>
</protein>
<evidence type="ECO:0000313" key="3">
    <source>
        <dbReference type="Proteomes" id="UP001266305"/>
    </source>
</evidence>
<evidence type="ECO:0000313" key="2">
    <source>
        <dbReference type="EMBL" id="KAK2092226.1"/>
    </source>
</evidence>
<dbReference type="EMBL" id="JASSZA010000015">
    <property type="protein sequence ID" value="KAK2092226.1"/>
    <property type="molecule type" value="Genomic_DNA"/>
</dbReference>
<reference evidence="2 3" key="1">
    <citation type="submission" date="2023-05" db="EMBL/GenBank/DDBJ databases">
        <title>B98-5 Cell Line De Novo Hybrid Assembly: An Optical Mapping Approach.</title>
        <authorList>
            <person name="Kananen K."/>
            <person name="Auerbach J.A."/>
            <person name="Kautto E."/>
            <person name="Blachly J.S."/>
        </authorList>
    </citation>
    <scope>NUCLEOTIDE SEQUENCE [LARGE SCALE GENOMIC DNA]</scope>
    <source>
        <strain evidence="2">B95-8</strain>
        <tissue evidence="2">Cell line</tissue>
    </source>
</reference>
<feature type="compositionally biased region" description="Basic and acidic residues" evidence="1">
    <location>
        <begin position="1"/>
        <end position="19"/>
    </location>
</feature>
<organism evidence="2 3">
    <name type="scientific">Saguinus oedipus</name>
    <name type="common">Cotton-top tamarin</name>
    <name type="synonym">Oedipomidas oedipus</name>
    <dbReference type="NCBI Taxonomy" id="9490"/>
    <lineage>
        <taxon>Eukaryota</taxon>
        <taxon>Metazoa</taxon>
        <taxon>Chordata</taxon>
        <taxon>Craniata</taxon>
        <taxon>Vertebrata</taxon>
        <taxon>Euteleostomi</taxon>
        <taxon>Mammalia</taxon>
        <taxon>Eutheria</taxon>
        <taxon>Euarchontoglires</taxon>
        <taxon>Primates</taxon>
        <taxon>Haplorrhini</taxon>
        <taxon>Platyrrhini</taxon>
        <taxon>Cebidae</taxon>
        <taxon>Callitrichinae</taxon>
        <taxon>Saguinus</taxon>
    </lineage>
</organism>
<accession>A0ABQ9U5W8</accession>
<sequence length="264" mass="26938">MQNHLGHLDREVERLERRAPAGTENTHPCKKSRPRVEAYPSGRPAAGPRPPSASPNGNLPTQFGCAAERSCEGLKLKRSPRGAESGGPEEGGARERTKGSASEARDDGTHQAGAEGPLRPCSLCLVLPGLPGVVAAPRNSAGAGREALAFAWNSGCERRGPAGGGGGGGRGPAACGSEAAWLGLLRGGVACAPDRAALPAFDEVAAAPSLGPSQVPARADSAFQTVGMRPGPGSSPRAASFPTGPFCGSQRPFETRSHEFLQRG</sequence>
<proteinExistence type="predicted"/>
<name>A0ABQ9U5W8_SAGOE</name>
<feature type="compositionally biased region" description="Basic and acidic residues" evidence="1">
    <location>
        <begin position="253"/>
        <end position="264"/>
    </location>
</feature>
<feature type="compositionally biased region" description="Basic and acidic residues" evidence="1">
    <location>
        <begin position="91"/>
        <end position="109"/>
    </location>
</feature>
<feature type="region of interest" description="Disordered" evidence="1">
    <location>
        <begin position="1"/>
        <end position="114"/>
    </location>
</feature>
<evidence type="ECO:0000256" key="1">
    <source>
        <dbReference type="SAM" id="MobiDB-lite"/>
    </source>
</evidence>
<comment type="caution">
    <text evidence="2">The sequence shown here is derived from an EMBL/GenBank/DDBJ whole genome shotgun (WGS) entry which is preliminary data.</text>
</comment>
<keyword evidence="3" id="KW-1185">Reference proteome</keyword>